<dbReference type="EMBL" id="BK015467">
    <property type="protein sequence ID" value="DAE08273.1"/>
    <property type="molecule type" value="Genomic_DNA"/>
</dbReference>
<evidence type="ECO:0000313" key="1">
    <source>
        <dbReference type="EMBL" id="DAE08273.1"/>
    </source>
</evidence>
<name>A0A8S5PPB7_9CAUD</name>
<proteinExistence type="predicted"/>
<organism evidence="1">
    <name type="scientific">Siphoviridae sp. ctnsL8</name>
    <dbReference type="NCBI Taxonomy" id="2825666"/>
    <lineage>
        <taxon>Viruses</taxon>
        <taxon>Duplodnaviria</taxon>
        <taxon>Heunggongvirae</taxon>
        <taxon>Uroviricota</taxon>
        <taxon>Caudoviricetes</taxon>
    </lineage>
</organism>
<accession>A0A8S5PPB7</accession>
<reference evidence="1" key="1">
    <citation type="journal article" date="2021" name="Proc. Natl. Acad. Sci. U.S.A.">
        <title>A Catalog of Tens of Thousands of Viruses from Human Metagenomes Reveals Hidden Associations with Chronic Diseases.</title>
        <authorList>
            <person name="Tisza M.J."/>
            <person name="Buck C.B."/>
        </authorList>
    </citation>
    <scope>NUCLEOTIDE SEQUENCE</scope>
    <source>
        <strain evidence="1">CtnsL8</strain>
    </source>
</reference>
<protein>
    <submittedName>
        <fullName evidence="1">Uncharacterized protein</fullName>
    </submittedName>
</protein>
<sequence>MGDNMEKYTLQEATLENRFSYKDVCVALGGSDIATLIMVGMTMEDRPATVSHLEMKELNFGEDGEYNAWLVDGDTAVPEHYTLTAEFKNWLKIYDDEGYCTYFTAPFIRVYQAGQFGCLIQLCQEYTSIKKLKEMLKSDKRIIAEVMEEEVKRILNSDKTTYQIAKETGVSTAIIDNYRTGKSKIENMTMNILQKLICARTDK</sequence>